<evidence type="ECO:0000256" key="1">
    <source>
        <dbReference type="SAM" id="MobiDB-lite"/>
    </source>
</evidence>
<name>A0A6T7VNR6_9CRYP</name>
<feature type="compositionally biased region" description="Gly residues" evidence="1">
    <location>
        <begin position="624"/>
        <end position="635"/>
    </location>
</feature>
<gene>
    <name evidence="2" type="ORF">CCUR1050_LOCUS4202</name>
    <name evidence="3" type="ORF">CCUR1050_LOCUS4203</name>
</gene>
<dbReference type="EMBL" id="HBEZ01007522">
    <property type="protein sequence ID" value="CAD8626524.1"/>
    <property type="molecule type" value="Transcribed_RNA"/>
</dbReference>
<feature type="region of interest" description="Disordered" evidence="1">
    <location>
        <begin position="103"/>
        <end position="139"/>
    </location>
</feature>
<protein>
    <submittedName>
        <fullName evidence="2">Uncharacterized protein</fullName>
    </submittedName>
</protein>
<accession>A0A6T7VNR6</accession>
<organism evidence="2">
    <name type="scientific">Cryptomonas curvata</name>
    <dbReference type="NCBI Taxonomy" id="233186"/>
    <lineage>
        <taxon>Eukaryota</taxon>
        <taxon>Cryptophyceae</taxon>
        <taxon>Cryptomonadales</taxon>
        <taxon>Cryptomonadaceae</taxon>
        <taxon>Cryptomonas</taxon>
    </lineage>
</organism>
<feature type="region of interest" description="Disordered" evidence="1">
    <location>
        <begin position="378"/>
        <end position="404"/>
    </location>
</feature>
<dbReference type="EMBL" id="HBEZ01007523">
    <property type="protein sequence ID" value="CAD8626525.1"/>
    <property type="molecule type" value="Transcribed_RNA"/>
</dbReference>
<evidence type="ECO:0000313" key="2">
    <source>
        <dbReference type="EMBL" id="CAD8626524.1"/>
    </source>
</evidence>
<reference evidence="2" key="1">
    <citation type="submission" date="2021-01" db="EMBL/GenBank/DDBJ databases">
        <authorList>
            <person name="Corre E."/>
            <person name="Pelletier E."/>
            <person name="Niang G."/>
            <person name="Scheremetjew M."/>
            <person name="Finn R."/>
            <person name="Kale V."/>
            <person name="Holt S."/>
            <person name="Cochrane G."/>
            <person name="Meng A."/>
            <person name="Brown T."/>
            <person name="Cohen L."/>
        </authorList>
    </citation>
    <scope>NUCLEOTIDE SEQUENCE</scope>
    <source>
        <strain evidence="2">CCAP979/52</strain>
    </source>
</reference>
<proteinExistence type="predicted"/>
<evidence type="ECO:0000313" key="3">
    <source>
        <dbReference type="EMBL" id="CAD8626525.1"/>
    </source>
</evidence>
<feature type="region of interest" description="Disordered" evidence="1">
    <location>
        <begin position="587"/>
        <end position="641"/>
    </location>
</feature>
<dbReference type="AlphaFoldDB" id="A0A6T7VNR6"/>
<feature type="compositionally biased region" description="Low complexity" evidence="1">
    <location>
        <begin position="119"/>
        <end position="133"/>
    </location>
</feature>
<feature type="compositionally biased region" description="Gly residues" evidence="1">
    <location>
        <begin position="103"/>
        <end position="118"/>
    </location>
</feature>
<sequence length="769" mass="80659">MTDFFISKLPSGHAVKDITKAAAVASLRGDTIVQTTIATTVPLLRQQCAAVVWLRSDVCTADNLEKLAPADRAYLLKLCGLLSGGSNKAQAWRILDHLKLHPGDGGSSSGGGGGGPAASGGPSSSGGPPSSGNSVGGGSGSGGAGSLPVVLLSPAAAAALHLLARADLARLLDEAGVPYDAGETISTLRDKCSVAAWAAEQLRAPLDVRALPDPVPSRIMDALGIPTAWKPEPQDRALDGILRGCRDSSWARDPASAHGIVCPQRSALFRAVEAVALPSSGGCFARPDQLLSADETARVSALLSTKGLSMSDIQSKDGRWAVVTKDHGAAAPPAGGGSPHHPEQLKDLERQLRTLHLDPTTWLTAEERKEHAAVAARVKAVGSGGSRKRKEAFPGDEAATSDDTSLDPFAEWPWEQSLLVHTADSYTMLGRRLRHALTWSNRHFTDRLTILSREQQEQAQRRIFDSFVSAVESKRPERALLWASHAVEEAKSVMETIVSHCAQVAAVYPGSRMLVHIASRRQVQSAELKVFLADLSRRITDTTKRESNDESAATAHATAAWFDFLDGWMGNIEKELVRPATLRQAIGSASPPAPATTQPAQYGGPASGTGPQALPNKRAAVGNTPGGGGGGGPGGATPTPVSSVVTRAKMCVFQRNFPCSASIIGSTLGLSAAPPCRLCGLSAHFHGECPKEWGRIGKVMPGFAADGTRVPSMWHSKTNEPIQSTVRAWVKFLSDSSNFVIPKPLPAEVAGAPTLADFQARVAAAPAKP</sequence>